<dbReference type="InterPro" id="IPR011990">
    <property type="entry name" value="TPR-like_helical_dom_sf"/>
</dbReference>
<feature type="repeat" description="PPR" evidence="3">
    <location>
        <begin position="365"/>
        <end position="395"/>
    </location>
</feature>
<dbReference type="Pfam" id="PF20431">
    <property type="entry name" value="E_motif"/>
    <property type="match status" value="1"/>
</dbReference>
<dbReference type="AlphaFoldDB" id="A0AAD7QCZ5"/>
<dbReference type="FunFam" id="1.25.40.10:FF:000344">
    <property type="entry name" value="Pentatricopeptide repeat-containing protein"/>
    <property type="match status" value="1"/>
</dbReference>
<evidence type="ECO:0000256" key="2">
    <source>
        <dbReference type="ARBA" id="ARBA00061659"/>
    </source>
</evidence>
<organism evidence="4 5">
    <name type="scientific">Quillaja saponaria</name>
    <name type="common">Soap bark tree</name>
    <dbReference type="NCBI Taxonomy" id="32244"/>
    <lineage>
        <taxon>Eukaryota</taxon>
        <taxon>Viridiplantae</taxon>
        <taxon>Streptophyta</taxon>
        <taxon>Embryophyta</taxon>
        <taxon>Tracheophyta</taxon>
        <taxon>Spermatophyta</taxon>
        <taxon>Magnoliopsida</taxon>
        <taxon>eudicotyledons</taxon>
        <taxon>Gunneridae</taxon>
        <taxon>Pentapetalae</taxon>
        <taxon>rosids</taxon>
        <taxon>fabids</taxon>
        <taxon>Fabales</taxon>
        <taxon>Quillajaceae</taxon>
        <taxon>Quillaja</taxon>
    </lineage>
</organism>
<feature type="repeat" description="PPR" evidence="3">
    <location>
        <begin position="93"/>
        <end position="127"/>
    </location>
</feature>
<keyword evidence="1" id="KW-0677">Repeat</keyword>
<dbReference type="KEGG" id="qsa:O6P43_002668"/>
<comment type="caution">
    <text evidence="4">The sequence shown here is derived from an EMBL/GenBank/DDBJ whole genome shotgun (WGS) entry which is preliminary data.</text>
</comment>
<evidence type="ECO:0000313" key="4">
    <source>
        <dbReference type="EMBL" id="KAJ7979249.1"/>
    </source>
</evidence>
<proteinExistence type="inferred from homology"/>
<reference evidence="4" key="1">
    <citation type="journal article" date="2023" name="Science">
        <title>Elucidation of the pathway for biosynthesis of saponin adjuvants from the soapbark tree.</title>
        <authorList>
            <person name="Reed J."/>
            <person name="Orme A."/>
            <person name="El-Demerdash A."/>
            <person name="Owen C."/>
            <person name="Martin L.B.B."/>
            <person name="Misra R.C."/>
            <person name="Kikuchi S."/>
            <person name="Rejzek M."/>
            <person name="Martin A.C."/>
            <person name="Harkess A."/>
            <person name="Leebens-Mack J."/>
            <person name="Louveau T."/>
            <person name="Stephenson M.J."/>
            <person name="Osbourn A."/>
        </authorList>
    </citation>
    <scope>NUCLEOTIDE SEQUENCE</scope>
    <source>
        <strain evidence="4">S10</strain>
    </source>
</reference>
<name>A0AAD7QCZ5_QUISA</name>
<dbReference type="GO" id="GO:0009451">
    <property type="term" value="P:RNA modification"/>
    <property type="evidence" value="ECO:0007669"/>
    <property type="project" value="InterPro"/>
</dbReference>
<dbReference type="PROSITE" id="PS51375">
    <property type="entry name" value="PPR"/>
    <property type="match status" value="5"/>
</dbReference>
<dbReference type="InterPro" id="IPR046848">
    <property type="entry name" value="E_motif"/>
</dbReference>
<dbReference type="FunFam" id="1.25.40.10:FF:000031">
    <property type="entry name" value="Pentatricopeptide repeat-containing protein mitochondrial"/>
    <property type="match status" value="1"/>
</dbReference>
<dbReference type="FunFam" id="1.25.40.10:FF:000396">
    <property type="entry name" value="Pentatricopeptide repeat-containing protein At2g36730"/>
    <property type="match status" value="1"/>
</dbReference>
<accession>A0AAD7QCZ5</accession>
<dbReference type="NCBIfam" id="TIGR00756">
    <property type="entry name" value="PPR"/>
    <property type="match status" value="5"/>
</dbReference>
<protein>
    <submittedName>
        <fullName evidence="4">Pentatricopeptide repeat</fullName>
    </submittedName>
</protein>
<sequence>MLSNSVRIFVRKLKHITYFPLRLHAINYYSIPFNYLLSSCSSLSDLKCIHAMILTNGHLQSLLLSTKLVNLACKFAPTMNYARQLFDSIPERDVFLWNTLIRGYADLGPCQEAIFLYRSMHRAGFLPDNYTFPFVVRSCAVISALREGKEVHCNIIKNGFDLDVFVQSSLVSMYAQSGETLNSEIVFAEMDVKNIVSWTAMIAGYVQNGLFKEGLGVFQKMVALGTQPNAVTLVSILPACAGLEFLNLGKTIHGYGVKVGIDSHISLVNALIALYGKCGNVAMARSLFDGMEARSLVSWNAMIAAYEQNNAGRDAIELFDWMKIETVEYDYITMVSVISAGASLGALNTGRWLHELVKRKGLETNISITNALIDMYAKCGNIDLAKDVFERLPHRSVVSWTSIIGACAYHGHGNDALVLFSKMKQEGFNPNSFTFTAVLTACRHSGLVKEGREHFASMIKDYSIVPGVEHCACMVDLLGRAGCLVEAFQFIEKMPVEPDVRVWGALLGACRIYGNVELAELVADRLFLLDPQTITFYVLMSNIYAEAGRWEDVARMKFLMREKELKRLPGQSFVEVNRRLHTFLTGSTP</sequence>
<feature type="repeat" description="PPR" evidence="3">
    <location>
        <begin position="194"/>
        <end position="228"/>
    </location>
</feature>
<dbReference type="InterPro" id="IPR002885">
    <property type="entry name" value="PPR_rpt"/>
</dbReference>
<dbReference type="Gene3D" id="1.25.40.10">
    <property type="entry name" value="Tetratricopeptide repeat domain"/>
    <property type="match status" value="5"/>
</dbReference>
<feature type="repeat" description="PPR" evidence="3">
    <location>
        <begin position="396"/>
        <end position="430"/>
    </location>
</feature>
<gene>
    <name evidence="4" type="ORF">O6P43_002668</name>
</gene>
<dbReference type="FunFam" id="1.25.40.10:FF:000280">
    <property type="entry name" value="Pentatricopeptide repeat-containing protein"/>
    <property type="match status" value="1"/>
</dbReference>
<dbReference type="Proteomes" id="UP001163823">
    <property type="component" value="Chromosome 2"/>
</dbReference>
<dbReference type="Pfam" id="PF13041">
    <property type="entry name" value="PPR_2"/>
    <property type="match status" value="4"/>
</dbReference>
<evidence type="ECO:0000313" key="5">
    <source>
        <dbReference type="Proteomes" id="UP001163823"/>
    </source>
</evidence>
<dbReference type="InterPro" id="IPR046960">
    <property type="entry name" value="PPR_At4g14850-like_plant"/>
</dbReference>
<dbReference type="EMBL" id="JARAOO010000002">
    <property type="protein sequence ID" value="KAJ7979249.1"/>
    <property type="molecule type" value="Genomic_DNA"/>
</dbReference>
<keyword evidence="5" id="KW-1185">Reference proteome</keyword>
<feature type="repeat" description="PPR" evidence="3">
    <location>
        <begin position="295"/>
        <end position="329"/>
    </location>
</feature>
<dbReference type="GO" id="GO:0003723">
    <property type="term" value="F:RNA binding"/>
    <property type="evidence" value="ECO:0007669"/>
    <property type="project" value="InterPro"/>
</dbReference>
<dbReference type="Pfam" id="PF01535">
    <property type="entry name" value="PPR"/>
    <property type="match status" value="3"/>
</dbReference>
<dbReference type="PANTHER" id="PTHR47926">
    <property type="entry name" value="PENTATRICOPEPTIDE REPEAT-CONTAINING PROTEIN"/>
    <property type="match status" value="1"/>
</dbReference>
<evidence type="ECO:0000256" key="1">
    <source>
        <dbReference type="ARBA" id="ARBA00022737"/>
    </source>
</evidence>
<dbReference type="PANTHER" id="PTHR47926:SF454">
    <property type="entry name" value="REPEAT-CONTAINING PROTEIN, PUTATIVE-RELATED"/>
    <property type="match status" value="1"/>
</dbReference>
<comment type="similarity">
    <text evidence="2">Belongs to the PPR family. PCMP-E subfamily.</text>
</comment>
<evidence type="ECO:0000256" key="3">
    <source>
        <dbReference type="PROSITE-ProRule" id="PRU00708"/>
    </source>
</evidence>